<accession>A0A6H2A720</accession>
<evidence type="ECO:0000313" key="2">
    <source>
        <dbReference type="EMBL" id="QJA55240.1"/>
    </source>
</evidence>
<sequence>MKYQVTGQYYPDRQRNRNRGLSEGHLPIVFIPAGHAVFATRQEAEAYVTETFPFPKHRGSYMREYSEITEVP</sequence>
<dbReference type="EMBL" id="MT144580">
    <property type="protein sequence ID" value="QJA55240.1"/>
    <property type="molecule type" value="Genomic_DNA"/>
</dbReference>
<feature type="region of interest" description="Disordered" evidence="1">
    <location>
        <begin position="1"/>
        <end position="21"/>
    </location>
</feature>
<organism evidence="2">
    <name type="scientific">viral metagenome</name>
    <dbReference type="NCBI Taxonomy" id="1070528"/>
    <lineage>
        <taxon>unclassified sequences</taxon>
        <taxon>metagenomes</taxon>
        <taxon>organismal metagenomes</taxon>
    </lineage>
</organism>
<evidence type="ECO:0000256" key="1">
    <source>
        <dbReference type="SAM" id="MobiDB-lite"/>
    </source>
</evidence>
<gene>
    <name evidence="2" type="ORF">TM448A07775_0007</name>
</gene>
<dbReference type="AlphaFoldDB" id="A0A6H2A720"/>
<protein>
    <submittedName>
        <fullName evidence="2">Uncharacterized protein</fullName>
    </submittedName>
</protein>
<proteinExistence type="predicted"/>
<reference evidence="2" key="1">
    <citation type="submission" date="2020-03" db="EMBL/GenBank/DDBJ databases">
        <title>The deep terrestrial virosphere.</title>
        <authorList>
            <person name="Holmfeldt K."/>
            <person name="Nilsson E."/>
            <person name="Simone D."/>
            <person name="Lopez-Fernandez M."/>
            <person name="Wu X."/>
            <person name="de Brujin I."/>
            <person name="Lundin D."/>
            <person name="Andersson A."/>
            <person name="Bertilsson S."/>
            <person name="Dopson M."/>
        </authorList>
    </citation>
    <scope>NUCLEOTIDE SEQUENCE</scope>
    <source>
        <strain evidence="2">TM448A07775</strain>
    </source>
</reference>
<name>A0A6H2A720_9ZZZZ</name>